<dbReference type="Gene3D" id="1.20.960.30">
    <property type="match status" value="1"/>
</dbReference>
<dbReference type="SMART" id="SM00757">
    <property type="entry name" value="CRA"/>
    <property type="match status" value="1"/>
</dbReference>
<dbReference type="SMART" id="SM00668">
    <property type="entry name" value="CTLH"/>
    <property type="match status" value="1"/>
</dbReference>
<comment type="function">
    <text evidence="1">Involved in the proteasome-dependent degradation of fructose-1,6-bisphosphatase.</text>
</comment>
<dbReference type="InterPro" id="IPR006594">
    <property type="entry name" value="LisH"/>
</dbReference>
<sequence length="249" mass="28016">MTSTTSTATPMRHPFDARVADVKSPKSDINALILDYLTMEGYSKAAAKFCKEANLQPQQENSNIQARQQIQRAIHSGRIEDSISALNDLDPEILDEDPQLHFALLRLQLVELIRESEGGDITPALDFATNKLAPRASIDPKFLKDLEQTMALLFFPHDDKLQPELAALLHSDLRRKVATEVNQAVLVRQTQRRDAAIRHLVRMRQWAETSARSKKKLLPDRLDIGLNAEGEGLNEDIWHGTGHEPMITT</sequence>
<gene>
    <name evidence="3" type="ORF">P8C59_005053</name>
</gene>
<evidence type="ECO:0000256" key="1">
    <source>
        <dbReference type="ARBA" id="ARBA00002343"/>
    </source>
</evidence>
<protein>
    <recommendedName>
        <fullName evidence="2">CTLH domain-containing protein</fullName>
    </recommendedName>
</protein>
<dbReference type="PROSITE" id="PS50897">
    <property type="entry name" value="CTLH"/>
    <property type="match status" value="1"/>
</dbReference>
<dbReference type="Pfam" id="PF08513">
    <property type="entry name" value="LisH"/>
    <property type="match status" value="1"/>
</dbReference>
<evidence type="ECO:0000259" key="2">
    <source>
        <dbReference type="PROSITE" id="PS50897"/>
    </source>
</evidence>
<reference evidence="3" key="1">
    <citation type="journal article" date="2023" name="Mol. Plant Microbe Interact.">
        <title>Elucidating the Obligate Nature and Biological Capacity of an Invasive Fungal Corn Pathogen.</title>
        <authorList>
            <person name="MacCready J.S."/>
            <person name="Roggenkamp E.M."/>
            <person name="Gdanetz K."/>
            <person name="Chilvers M.I."/>
        </authorList>
    </citation>
    <scope>NUCLEOTIDE SEQUENCE</scope>
    <source>
        <strain evidence="3">PM02</strain>
    </source>
</reference>
<proteinExistence type="predicted"/>
<dbReference type="SMART" id="SM00667">
    <property type="entry name" value="LisH"/>
    <property type="match status" value="1"/>
</dbReference>
<dbReference type="InterPro" id="IPR006595">
    <property type="entry name" value="CTLH_C"/>
</dbReference>
<accession>A0AAD9I3P1</accession>
<dbReference type="InterPro" id="IPR013144">
    <property type="entry name" value="CRA_dom"/>
</dbReference>
<dbReference type="Proteomes" id="UP001217918">
    <property type="component" value="Unassembled WGS sequence"/>
</dbReference>
<feature type="domain" description="CTLH" evidence="2">
    <location>
        <begin position="63"/>
        <end position="120"/>
    </location>
</feature>
<name>A0AAD9I3P1_9PEZI</name>
<comment type="caution">
    <text evidence="3">The sequence shown here is derived from an EMBL/GenBank/DDBJ whole genome shotgun (WGS) entry which is preliminary data.</text>
</comment>
<keyword evidence="4" id="KW-1185">Reference proteome</keyword>
<dbReference type="EMBL" id="JAQQPM010000004">
    <property type="protein sequence ID" value="KAK2070568.1"/>
    <property type="molecule type" value="Genomic_DNA"/>
</dbReference>
<dbReference type="InterPro" id="IPR050618">
    <property type="entry name" value="Ubq-SigPath_Reg"/>
</dbReference>
<evidence type="ECO:0000313" key="3">
    <source>
        <dbReference type="EMBL" id="KAK2070568.1"/>
    </source>
</evidence>
<dbReference type="AlphaFoldDB" id="A0AAD9I3P1"/>
<dbReference type="Pfam" id="PF10607">
    <property type="entry name" value="CTLH"/>
    <property type="match status" value="1"/>
</dbReference>
<dbReference type="PROSITE" id="PS50896">
    <property type="entry name" value="LISH"/>
    <property type="match status" value="1"/>
</dbReference>
<evidence type="ECO:0000313" key="4">
    <source>
        <dbReference type="Proteomes" id="UP001217918"/>
    </source>
</evidence>
<organism evidence="3 4">
    <name type="scientific">Phyllachora maydis</name>
    <dbReference type="NCBI Taxonomy" id="1825666"/>
    <lineage>
        <taxon>Eukaryota</taxon>
        <taxon>Fungi</taxon>
        <taxon>Dikarya</taxon>
        <taxon>Ascomycota</taxon>
        <taxon>Pezizomycotina</taxon>
        <taxon>Sordariomycetes</taxon>
        <taxon>Sordariomycetidae</taxon>
        <taxon>Phyllachorales</taxon>
        <taxon>Phyllachoraceae</taxon>
        <taxon>Phyllachora</taxon>
    </lineage>
</organism>
<dbReference type="PANTHER" id="PTHR12864">
    <property type="entry name" value="RAN BINDING PROTEIN 9-RELATED"/>
    <property type="match status" value="1"/>
</dbReference>
<dbReference type="InterPro" id="IPR024964">
    <property type="entry name" value="CTLH/CRA"/>
</dbReference>